<protein>
    <submittedName>
        <fullName evidence="1">Uncharacterized protein</fullName>
    </submittedName>
</protein>
<dbReference type="InParanoid" id="A0A0N0PEN0"/>
<name>A0A0N0PEN0_PAPMA</name>
<dbReference type="EMBL" id="KQ459719">
    <property type="protein sequence ID" value="KPJ20229.1"/>
    <property type="molecule type" value="Genomic_DNA"/>
</dbReference>
<evidence type="ECO:0000313" key="2">
    <source>
        <dbReference type="Proteomes" id="UP000053240"/>
    </source>
</evidence>
<proteinExistence type="predicted"/>
<organism evidence="1 2">
    <name type="scientific">Papilio machaon</name>
    <name type="common">Old World swallowtail butterfly</name>
    <dbReference type="NCBI Taxonomy" id="76193"/>
    <lineage>
        <taxon>Eukaryota</taxon>
        <taxon>Metazoa</taxon>
        <taxon>Ecdysozoa</taxon>
        <taxon>Arthropoda</taxon>
        <taxon>Hexapoda</taxon>
        <taxon>Insecta</taxon>
        <taxon>Pterygota</taxon>
        <taxon>Neoptera</taxon>
        <taxon>Endopterygota</taxon>
        <taxon>Lepidoptera</taxon>
        <taxon>Glossata</taxon>
        <taxon>Ditrysia</taxon>
        <taxon>Papilionoidea</taxon>
        <taxon>Papilionidae</taxon>
        <taxon>Papilioninae</taxon>
        <taxon>Papilio</taxon>
    </lineage>
</organism>
<dbReference type="AlphaFoldDB" id="A0A0N0PEN0"/>
<dbReference type="Proteomes" id="UP000053240">
    <property type="component" value="Unassembled WGS sequence"/>
</dbReference>
<sequence length="309" mass="34433">MNESPSRSERISFLKAGNASAILLVLRMSMGVDDHFGVPVALLKTFKLDPKRSAEAYRPSELSNRKTLLVQPFLRKNQTEKKPYLLETPIKRKPALLRTPEECKRQKINSNTEEAISTEKEPSEFPKNSNNHHQCCCKRVEKENSCSYSKTPEENCAHKTRPENCAHSNTQQEKSCPSSKQENSYDLTKQDTICNCSKKENICLCNKQDNCNHNKTQQENSCACSKQENSCGCSSLPIVFTPVMMPPAFGSIGVPYMIGQPVKFNKPYSTGSCTFVIIISLSSFTAECRLPPSIATMPGPVPPLSSNSK</sequence>
<gene>
    <name evidence="1" type="ORF">RR48_01224</name>
</gene>
<evidence type="ECO:0000313" key="1">
    <source>
        <dbReference type="EMBL" id="KPJ20229.1"/>
    </source>
</evidence>
<accession>A0A0N0PEN0</accession>
<reference evidence="1 2" key="1">
    <citation type="journal article" date="2015" name="Nat. Commun.">
        <title>Outbred genome sequencing and CRISPR/Cas9 gene editing in butterflies.</title>
        <authorList>
            <person name="Li X."/>
            <person name="Fan D."/>
            <person name="Zhang W."/>
            <person name="Liu G."/>
            <person name="Zhang L."/>
            <person name="Zhao L."/>
            <person name="Fang X."/>
            <person name="Chen L."/>
            <person name="Dong Y."/>
            <person name="Chen Y."/>
            <person name="Ding Y."/>
            <person name="Zhao R."/>
            <person name="Feng M."/>
            <person name="Zhu Y."/>
            <person name="Feng Y."/>
            <person name="Jiang X."/>
            <person name="Zhu D."/>
            <person name="Xiang H."/>
            <person name="Feng X."/>
            <person name="Li S."/>
            <person name="Wang J."/>
            <person name="Zhang G."/>
            <person name="Kronforst M.R."/>
            <person name="Wang W."/>
        </authorList>
    </citation>
    <scope>NUCLEOTIDE SEQUENCE [LARGE SCALE GENOMIC DNA]</scope>
    <source>
        <strain evidence="1">Ya'a_city_454_Pm</strain>
        <tissue evidence="1">Whole body</tissue>
    </source>
</reference>
<keyword evidence="2" id="KW-1185">Reference proteome</keyword>